<keyword evidence="6" id="KW-1185">Reference proteome</keyword>
<dbReference type="OrthoDB" id="9789493at2"/>
<name>A0A1A9F419_9GAMM</name>
<feature type="binding site" evidence="4">
    <location>
        <position position="84"/>
    </location>
    <ligand>
        <name>substrate</name>
    </ligand>
</feature>
<evidence type="ECO:0000313" key="5">
    <source>
        <dbReference type="EMBL" id="ANG64967.1"/>
    </source>
</evidence>
<dbReference type="AlphaFoldDB" id="A0A1A9F419"/>
<keyword evidence="4 5" id="KW-0670">Pyruvate</keyword>
<keyword evidence="3 4" id="KW-0456">Lyase</keyword>
<gene>
    <name evidence="4" type="primary">ubiC</name>
    <name evidence="5" type="ORF">A8C75_22455</name>
</gene>
<comment type="function">
    <text evidence="4">Removes the pyruvyl group from chorismate, with concomitant aromatization of the ring, to provide 4-hydroxybenzoate (4HB) for the ubiquinone pathway.</text>
</comment>
<evidence type="ECO:0000256" key="3">
    <source>
        <dbReference type="ARBA" id="ARBA00023239"/>
    </source>
</evidence>
<dbReference type="InterPro" id="IPR007440">
    <property type="entry name" value="Chorismate--pyruvate_lyase"/>
</dbReference>
<dbReference type="SUPFAM" id="SSF64288">
    <property type="entry name" value="Chorismate lyase-like"/>
    <property type="match status" value="1"/>
</dbReference>
<feature type="binding site" evidence="4">
    <location>
        <position position="122"/>
    </location>
    <ligand>
        <name>substrate</name>
    </ligand>
</feature>
<proteinExistence type="inferred from homology"/>
<dbReference type="KEGG" id="mars:A8C75_22455"/>
<accession>A0A1A9F419</accession>
<comment type="caution">
    <text evidence="4">Lacks conserved residue(s) required for the propagation of feature annotation.</text>
</comment>
<dbReference type="PANTHER" id="PTHR38683">
    <property type="entry name" value="CHORISMATE PYRUVATE-LYASE"/>
    <property type="match status" value="1"/>
</dbReference>
<dbReference type="HAMAP" id="MF_01632">
    <property type="entry name" value="UbiC"/>
    <property type="match status" value="1"/>
</dbReference>
<comment type="similarity">
    <text evidence="4">Belongs to the UbiC family.</text>
</comment>
<sequence>MTPAQALTRNHFPARWRAFRRPSRLAAPQPWRNWLQDRGSLTKRLTRASHGQFSVRLVRLGYARPTRSEARALGMPPRRQALIREVQLLGQGEPWVYARSVFPIDTLSGPQRQLRGVGSRSLGTLLFSDLSMQREPLQIGQLRLHGSDPLWARRSVFRLANKPLLVCEVFLPALRHVEYPRYRSHNG</sequence>
<reference evidence="6" key="1">
    <citation type="submission" date="2016-05" db="EMBL/GenBank/DDBJ databases">
        <authorList>
            <person name="Baek K."/>
            <person name="Yang S.-J."/>
        </authorList>
    </citation>
    <scope>NUCLEOTIDE SEQUENCE [LARGE SCALE GENOMIC DNA]</scope>
    <source>
        <strain evidence="6">ST58-10</strain>
    </source>
</reference>
<organism evidence="5 6">
    <name type="scientific">Marinobacterium aestuarii</name>
    <dbReference type="NCBI Taxonomy" id="1821621"/>
    <lineage>
        <taxon>Bacteria</taxon>
        <taxon>Pseudomonadati</taxon>
        <taxon>Pseudomonadota</taxon>
        <taxon>Gammaproteobacteria</taxon>
        <taxon>Oceanospirillales</taxon>
        <taxon>Oceanospirillaceae</taxon>
        <taxon>Marinobacterium</taxon>
    </lineage>
</organism>
<dbReference type="GO" id="GO:0008813">
    <property type="term" value="F:chorismate lyase activity"/>
    <property type="evidence" value="ECO:0007669"/>
    <property type="project" value="UniProtKB-UniRule"/>
</dbReference>
<evidence type="ECO:0000313" key="6">
    <source>
        <dbReference type="Proteomes" id="UP000078070"/>
    </source>
</evidence>
<dbReference type="STRING" id="1821621.A8C75_22455"/>
<dbReference type="EMBL" id="CP015839">
    <property type="protein sequence ID" value="ANG64967.1"/>
    <property type="molecule type" value="Genomic_DNA"/>
</dbReference>
<dbReference type="GO" id="GO:0042866">
    <property type="term" value="P:pyruvate biosynthetic process"/>
    <property type="evidence" value="ECO:0007669"/>
    <property type="project" value="UniProtKB-UniRule"/>
</dbReference>
<dbReference type="EC" id="4.1.3.40" evidence="4"/>
<dbReference type="Pfam" id="PF04345">
    <property type="entry name" value="Chor_lyase"/>
    <property type="match status" value="1"/>
</dbReference>
<comment type="pathway">
    <text evidence="4">Cofactor biosynthesis; ubiquinone biosynthesis.</text>
</comment>
<dbReference type="RefSeq" id="WP_067386730.1">
    <property type="nucleotide sequence ID" value="NZ_CP015839.1"/>
</dbReference>
<keyword evidence="2 4" id="KW-0831">Ubiquinone biosynthesis</keyword>
<keyword evidence="1 4" id="KW-0963">Cytoplasm</keyword>
<dbReference type="GO" id="GO:0005829">
    <property type="term" value="C:cytosol"/>
    <property type="evidence" value="ECO:0007669"/>
    <property type="project" value="TreeGrafter"/>
</dbReference>
<dbReference type="InterPro" id="IPR028978">
    <property type="entry name" value="Chorismate_lyase_/UTRA_dom_sf"/>
</dbReference>
<dbReference type="GO" id="GO:0006744">
    <property type="term" value="P:ubiquinone biosynthetic process"/>
    <property type="evidence" value="ECO:0007669"/>
    <property type="project" value="UniProtKB-UniRule"/>
</dbReference>
<protein>
    <recommendedName>
        <fullName evidence="4">Probable chorismate pyruvate-lyase</fullName>
        <shortName evidence="4">CL</shortName>
        <shortName evidence="4">CPL</shortName>
        <ecNumber evidence="4">4.1.3.40</ecNumber>
    </recommendedName>
</protein>
<dbReference type="Gene3D" id="3.40.1410.10">
    <property type="entry name" value="Chorismate lyase-like"/>
    <property type="match status" value="1"/>
</dbReference>
<evidence type="ECO:0000256" key="2">
    <source>
        <dbReference type="ARBA" id="ARBA00022688"/>
    </source>
</evidence>
<evidence type="ECO:0000256" key="1">
    <source>
        <dbReference type="ARBA" id="ARBA00022490"/>
    </source>
</evidence>
<evidence type="ECO:0000256" key="4">
    <source>
        <dbReference type="HAMAP-Rule" id="MF_01632"/>
    </source>
</evidence>
<comment type="catalytic activity">
    <reaction evidence="4">
        <text>chorismate = 4-hydroxybenzoate + pyruvate</text>
        <dbReference type="Rhea" id="RHEA:16505"/>
        <dbReference type="ChEBI" id="CHEBI:15361"/>
        <dbReference type="ChEBI" id="CHEBI:17879"/>
        <dbReference type="ChEBI" id="CHEBI:29748"/>
        <dbReference type="EC" id="4.1.3.40"/>
    </reaction>
</comment>
<dbReference type="UniPathway" id="UPA00232"/>
<dbReference type="PANTHER" id="PTHR38683:SF1">
    <property type="entry name" value="CHORISMATE PYRUVATE-LYASE"/>
    <property type="match status" value="1"/>
</dbReference>
<comment type="subcellular location">
    <subcellularLocation>
        <location evidence="4">Cytoplasm</location>
    </subcellularLocation>
</comment>
<feature type="binding site" evidence="4">
    <location>
        <position position="168"/>
    </location>
    <ligand>
        <name>substrate</name>
    </ligand>
</feature>
<reference evidence="5 6" key="2">
    <citation type="journal article" date="2018" name="Int. J. Syst. Evol. Microbiol.">
        <title>Marinobacterium aestuarii sp. nov., a benzene-degrading marine bacterium isolated from estuary sediment.</title>
        <authorList>
            <person name="Bae S.S."/>
            <person name="Jung J."/>
            <person name="Chung D."/>
            <person name="Baek K."/>
        </authorList>
    </citation>
    <scope>NUCLEOTIDE SEQUENCE [LARGE SCALE GENOMIC DNA]</scope>
    <source>
        <strain evidence="5 6">ST58-10</strain>
    </source>
</reference>
<dbReference type="Proteomes" id="UP000078070">
    <property type="component" value="Chromosome"/>
</dbReference>